<evidence type="ECO:0000313" key="4">
    <source>
        <dbReference type="Proteomes" id="UP000675747"/>
    </source>
</evidence>
<proteinExistence type="predicted"/>
<accession>A0A8J7VQP1</accession>
<organism evidence="2">
    <name type="scientific">Coralloluteibacterium stylophorae</name>
    <dbReference type="NCBI Taxonomy" id="1776034"/>
    <lineage>
        <taxon>Bacteria</taxon>
        <taxon>Pseudomonadati</taxon>
        <taxon>Pseudomonadota</taxon>
        <taxon>Gammaproteobacteria</taxon>
        <taxon>Lysobacterales</taxon>
        <taxon>Lysobacteraceae</taxon>
        <taxon>Coralloluteibacterium</taxon>
    </lineage>
</organism>
<name>A0A8J7VQP1_9GAMM</name>
<feature type="signal peptide" evidence="1">
    <location>
        <begin position="1"/>
        <end position="24"/>
    </location>
</feature>
<keyword evidence="1" id="KW-0732">Signal</keyword>
<evidence type="ECO:0000256" key="1">
    <source>
        <dbReference type="SAM" id="SignalP"/>
    </source>
</evidence>
<feature type="chain" id="PRO_5042774118" evidence="1">
    <location>
        <begin position="25"/>
        <end position="180"/>
    </location>
</feature>
<dbReference type="AlphaFoldDB" id="A0A8J7VQP1"/>
<sequence>MPSTHPVRLALAALLALGGGSALADVPEGPGGLPEQGPVQVHWTDPQEFSELRHSGNRWEARRGEWLQQLAEYTRRRAEKRLPPEHALEVTFTDIERAGSYEPWRGPRADNIRIVRDIYPPRIELTYVLTGPGGTVLDRGEEELRDMGFLQSGTTAGTSDPLRYEKQMLDRWLRELLPDA</sequence>
<dbReference type="Proteomes" id="UP000675747">
    <property type="component" value="Unassembled WGS sequence"/>
</dbReference>
<dbReference type="InterPro" id="IPR021557">
    <property type="entry name" value="DUF3016"/>
</dbReference>
<reference evidence="2" key="2">
    <citation type="submission" date="2021-04" db="EMBL/GenBank/DDBJ databases">
        <authorList>
            <person name="Karlyshev A.V."/>
        </authorList>
    </citation>
    <scope>NUCLEOTIDE SEQUENCE</scope>
    <source>
        <strain evidence="2">LMG 29479</strain>
    </source>
</reference>
<reference evidence="3 4" key="1">
    <citation type="journal article" date="2021" name="Microbiol. Resour. Announc.">
        <title>Draft Genome Sequence of Coralloluteibacterium stylophorae LMG 29479T.</title>
        <authorList>
            <person name="Karlyshev A.V."/>
            <person name="Kudryashova E.B."/>
            <person name="Ariskina E.V."/>
            <person name="Conroy A.P."/>
            <person name="Abidueva E.Y."/>
        </authorList>
    </citation>
    <scope>NUCLEOTIDE SEQUENCE [LARGE SCALE GENOMIC DNA]</scope>
    <source>
        <strain evidence="3 4">LMG 29479</strain>
    </source>
</reference>
<gene>
    <name evidence="3" type="ORF">KB893_013650</name>
    <name evidence="2" type="ORF">KB893_01680</name>
</gene>
<comment type="caution">
    <text evidence="2">The sequence shown here is derived from an EMBL/GenBank/DDBJ whole genome shotgun (WGS) entry which is preliminary data.</text>
</comment>
<dbReference type="EMBL" id="JAGQFT020000009">
    <property type="protein sequence ID" value="MBS7458180.1"/>
    <property type="molecule type" value="Genomic_DNA"/>
</dbReference>
<dbReference type="EMBL" id="JAGQFT010000005">
    <property type="protein sequence ID" value="MBR0561235.1"/>
    <property type="molecule type" value="Genomic_DNA"/>
</dbReference>
<keyword evidence="4" id="KW-1185">Reference proteome</keyword>
<protein>
    <submittedName>
        <fullName evidence="2">DUF3016 domain-containing protein</fullName>
    </submittedName>
</protein>
<dbReference type="RefSeq" id="WP_211925202.1">
    <property type="nucleotide sequence ID" value="NZ_JAGQFT020000009.1"/>
</dbReference>
<evidence type="ECO:0000313" key="3">
    <source>
        <dbReference type="EMBL" id="MBS7458180.1"/>
    </source>
</evidence>
<dbReference type="Pfam" id="PF11454">
    <property type="entry name" value="DUF3016"/>
    <property type="match status" value="1"/>
</dbReference>
<evidence type="ECO:0000313" key="2">
    <source>
        <dbReference type="EMBL" id="MBR0561235.1"/>
    </source>
</evidence>